<organism evidence="1 2">
    <name type="scientific">Halopseudomonas salegens</name>
    <dbReference type="NCBI Taxonomy" id="1434072"/>
    <lineage>
        <taxon>Bacteria</taxon>
        <taxon>Pseudomonadati</taxon>
        <taxon>Pseudomonadota</taxon>
        <taxon>Gammaproteobacteria</taxon>
        <taxon>Pseudomonadales</taxon>
        <taxon>Pseudomonadaceae</taxon>
        <taxon>Halopseudomonas</taxon>
    </lineage>
</organism>
<dbReference type="RefSeq" id="WP_092385813.1">
    <property type="nucleotide sequence ID" value="NZ_LT629787.1"/>
</dbReference>
<dbReference type="OrthoDB" id="5694518at2"/>
<name>A0A1H2FJF1_9GAMM</name>
<dbReference type="AlphaFoldDB" id="A0A1H2FJF1"/>
<evidence type="ECO:0000313" key="1">
    <source>
        <dbReference type="EMBL" id="SDU07504.1"/>
    </source>
</evidence>
<keyword evidence="2" id="KW-1185">Reference proteome</keyword>
<dbReference type="EMBL" id="LT629787">
    <property type="protein sequence ID" value="SDU07504.1"/>
    <property type="molecule type" value="Genomic_DNA"/>
</dbReference>
<proteinExistence type="predicted"/>
<dbReference type="STRING" id="1434072.SAMN05216210_1608"/>
<protein>
    <submittedName>
        <fullName evidence="1">Uncharacterized protein</fullName>
    </submittedName>
</protein>
<accession>A0A1H2FJF1</accession>
<sequence length="684" mass="75166">MKSRYLGALLSIPLWLHSALLWANDVQAELILAPRAGQLFAISLPDDIDMLTLTRLAVEVNGIDVTAFLSWEEGDFLYAPPEPLGSGPHSIRLVLLQPDGRSEEVASWRFDQPQPDGAAGTAPAMADAQQIAAAEQWLRSASWSVNNTLEASYRLHEHNIKSDTGRQQLSGAGVGAAELQGNNWQFNAQGNYLLQSERSNTLTGETLDLGEYSLASRHQGEHLHTGVNLGHHSLGLDGLLFSPQQRRGLSVQAGSNNNRLATQFFALRPDSIAGARHLTGIDDTRNRMHGLSTRLQPFSAGEDGLAITAMYYSGEGSTAGLGISEEQSTGKGSGWGLMLEKSFWQGRLNLSGEYARSRYDPDISDHTDVMHSSDAWRMGFDFRPFSDLDWLDQPVDLVVGTDYQRIDTFFASLANPGLAADRDMVSVYSDFYWGRLLTNVQVTQETNNVADLEGMPTDRLQSLAWNGSYTFDQQSGSRAWLGTPYLQLSGLIANLDRHKTPQGYLGFNNDNIARSITLGGGANYAQWHWSGSYTQAEFDDRSGMGLGTDSRFLSLAASKQVSERLSLNSDLQYGVFSTEFEEQRSYSTNLNLGINSILVPGKLDFSMNYNMNLASGDNDLPDRHLVNAELGWTLLKASQNKPGVALAFRGSMENNHETTAYTSGRHRYQVFAILRINAPLAGGF</sequence>
<reference evidence="2" key="1">
    <citation type="submission" date="2016-10" db="EMBL/GenBank/DDBJ databases">
        <authorList>
            <person name="Varghese N."/>
            <person name="Submissions S."/>
        </authorList>
    </citation>
    <scope>NUCLEOTIDE SEQUENCE [LARGE SCALE GENOMIC DNA]</scope>
    <source>
        <strain evidence="2">CECT 8338</strain>
    </source>
</reference>
<gene>
    <name evidence="1" type="ORF">SAMN05216210_1608</name>
</gene>
<evidence type="ECO:0000313" key="2">
    <source>
        <dbReference type="Proteomes" id="UP000243924"/>
    </source>
</evidence>
<dbReference type="Proteomes" id="UP000243924">
    <property type="component" value="Chromosome I"/>
</dbReference>